<dbReference type="HAMAP" id="MF_00758">
    <property type="entry name" value="UPF0301"/>
    <property type="match status" value="1"/>
</dbReference>
<dbReference type="Pfam" id="PF02622">
    <property type="entry name" value="DUF179"/>
    <property type="match status" value="1"/>
</dbReference>
<organism evidence="3 4">
    <name type="scientific">Saccharobesus litoralis</name>
    <dbReference type="NCBI Taxonomy" id="2172099"/>
    <lineage>
        <taxon>Bacteria</taxon>
        <taxon>Pseudomonadati</taxon>
        <taxon>Pseudomonadota</taxon>
        <taxon>Gammaproteobacteria</taxon>
        <taxon>Alteromonadales</taxon>
        <taxon>Alteromonadaceae</taxon>
        <taxon>Saccharobesus</taxon>
    </lineage>
</organism>
<dbReference type="Gene3D" id="3.40.1740.10">
    <property type="entry name" value="VC0467-like"/>
    <property type="match status" value="1"/>
</dbReference>
<name>A0A2S0VSP7_9ALTE</name>
<evidence type="ECO:0000256" key="1">
    <source>
        <dbReference type="ARBA" id="ARBA00009600"/>
    </source>
</evidence>
<dbReference type="InterPro" id="IPR003774">
    <property type="entry name" value="AlgH-like"/>
</dbReference>
<keyword evidence="4" id="KW-1185">Reference proteome</keyword>
<dbReference type="PANTHER" id="PTHR30327:SF1">
    <property type="entry name" value="UPF0301 PROTEIN YQGE"/>
    <property type="match status" value="1"/>
</dbReference>
<evidence type="ECO:0000256" key="2">
    <source>
        <dbReference type="HAMAP-Rule" id="MF_00758"/>
    </source>
</evidence>
<dbReference type="RefSeq" id="WP_108603249.1">
    <property type="nucleotide sequence ID" value="NZ_CP026604.1"/>
</dbReference>
<reference evidence="3 4" key="1">
    <citation type="submission" date="2018-01" db="EMBL/GenBank/DDBJ databases">
        <title>Genome sequence of a Cantenovulum-like bacteria.</title>
        <authorList>
            <person name="Tan W.R."/>
            <person name="Lau N.-S."/>
            <person name="Go F."/>
            <person name="Amirul A.-A.A."/>
        </authorList>
    </citation>
    <scope>NUCLEOTIDE SEQUENCE [LARGE SCALE GENOMIC DNA]</scope>
    <source>
        <strain evidence="3 4">CCB-QB4</strain>
    </source>
</reference>
<dbReference type="SUPFAM" id="SSF143456">
    <property type="entry name" value="VC0467-like"/>
    <property type="match status" value="1"/>
</dbReference>
<dbReference type="EMBL" id="CP026604">
    <property type="protein sequence ID" value="AWB67202.1"/>
    <property type="molecule type" value="Genomic_DNA"/>
</dbReference>
<dbReference type="GO" id="GO:0005829">
    <property type="term" value="C:cytosol"/>
    <property type="evidence" value="ECO:0007669"/>
    <property type="project" value="TreeGrafter"/>
</dbReference>
<protein>
    <recommendedName>
        <fullName evidence="2">UPF0301 protein C2869_12485</fullName>
    </recommendedName>
</protein>
<dbReference type="AlphaFoldDB" id="A0A2S0VSP7"/>
<gene>
    <name evidence="3" type="ORF">C2869_12485</name>
</gene>
<evidence type="ECO:0000313" key="3">
    <source>
        <dbReference type="EMBL" id="AWB67202.1"/>
    </source>
</evidence>
<sequence length="186" mass="20662">MQNLENHFIIAMPTMKDPYFSKTVTYICEHNDEGAMGLVINQPVDIKLDSLLKQIKIDVSADNLTDTPVYAGGPVGTERGFVLHRSEAENEWASSINISKELSLTTSKDILQAIGADLGPQDYLITLGYAGWSAGQLEKELQENSWLTIEADSDIIFKQPIHKRWEAATEKLGFNPWQISSDVGHA</sequence>
<accession>A0A2S0VSP7</accession>
<dbReference type="KEGG" id="cate:C2869_12485"/>
<dbReference type="PANTHER" id="PTHR30327">
    <property type="entry name" value="UNCHARACTERIZED PROTEIN YQGE"/>
    <property type="match status" value="1"/>
</dbReference>
<comment type="similarity">
    <text evidence="1 2">Belongs to the UPF0301 (AlgH) family.</text>
</comment>
<proteinExistence type="inferred from homology"/>
<evidence type="ECO:0000313" key="4">
    <source>
        <dbReference type="Proteomes" id="UP000244441"/>
    </source>
</evidence>
<dbReference type="NCBIfam" id="NF001266">
    <property type="entry name" value="PRK00228.1-1"/>
    <property type="match status" value="1"/>
</dbReference>
<dbReference type="Proteomes" id="UP000244441">
    <property type="component" value="Chromosome"/>
</dbReference>
<dbReference type="OrthoDB" id="9807486at2"/>